<dbReference type="EMBL" id="BDGG01000018">
    <property type="protein sequence ID" value="GAV08507.1"/>
    <property type="molecule type" value="Genomic_DNA"/>
</dbReference>
<name>A0A1D1W4V2_RAMVA</name>
<organism evidence="1 2">
    <name type="scientific">Ramazzottius varieornatus</name>
    <name type="common">Water bear</name>
    <name type="synonym">Tardigrade</name>
    <dbReference type="NCBI Taxonomy" id="947166"/>
    <lineage>
        <taxon>Eukaryota</taxon>
        <taxon>Metazoa</taxon>
        <taxon>Ecdysozoa</taxon>
        <taxon>Tardigrada</taxon>
        <taxon>Eutardigrada</taxon>
        <taxon>Parachela</taxon>
        <taxon>Hypsibioidea</taxon>
        <taxon>Ramazzottiidae</taxon>
        <taxon>Ramazzottius</taxon>
    </lineage>
</organism>
<sequence length="77" mass="9453">MFGDFDKLERQIDLEERKNDREWQKEKFAKEQAPKEKQLEIEKVIRLTEVRKRGEDRQILFQTITTLRDVLINYAEK</sequence>
<evidence type="ECO:0000313" key="2">
    <source>
        <dbReference type="Proteomes" id="UP000186922"/>
    </source>
</evidence>
<proteinExistence type="predicted"/>
<comment type="caution">
    <text evidence="1">The sequence shown here is derived from an EMBL/GenBank/DDBJ whole genome shotgun (WGS) entry which is preliminary data.</text>
</comment>
<accession>A0A1D1W4V2</accession>
<evidence type="ECO:0000313" key="1">
    <source>
        <dbReference type="EMBL" id="GAV08507.1"/>
    </source>
</evidence>
<gene>
    <name evidence="1" type="primary">RvY_18189-1</name>
    <name evidence="1" type="synonym">RvY_18189.1</name>
    <name evidence="1" type="ORF">RvY_18189</name>
</gene>
<reference evidence="1 2" key="1">
    <citation type="journal article" date="2016" name="Nat. Commun.">
        <title>Extremotolerant tardigrade genome and improved radiotolerance of human cultured cells by tardigrade-unique protein.</title>
        <authorList>
            <person name="Hashimoto T."/>
            <person name="Horikawa D.D."/>
            <person name="Saito Y."/>
            <person name="Kuwahara H."/>
            <person name="Kozuka-Hata H."/>
            <person name="Shin-I T."/>
            <person name="Minakuchi Y."/>
            <person name="Ohishi K."/>
            <person name="Motoyama A."/>
            <person name="Aizu T."/>
            <person name="Enomoto A."/>
            <person name="Kondo K."/>
            <person name="Tanaka S."/>
            <person name="Hara Y."/>
            <person name="Koshikawa S."/>
            <person name="Sagara H."/>
            <person name="Miura T."/>
            <person name="Yokobori S."/>
            <person name="Miyagawa K."/>
            <person name="Suzuki Y."/>
            <person name="Kubo T."/>
            <person name="Oyama M."/>
            <person name="Kohara Y."/>
            <person name="Fujiyama A."/>
            <person name="Arakawa K."/>
            <person name="Katayama T."/>
            <person name="Toyoda A."/>
            <person name="Kunieda T."/>
        </authorList>
    </citation>
    <scope>NUCLEOTIDE SEQUENCE [LARGE SCALE GENOMIC DNA]</scope>
    <source>
        <strain evidence="1 2">YOKOZUNA-1</strain>
    </source>
</reference>
<dbReference type="Proteomes" id="UP000186922">
    <property type="component" value="Unassembled WGS sequence"/>
</dbReference>
<keyword evidence="2" id="KW-1185">Reference proteome</keyword>
<dbReference type="AlphaFoldDB" id="A0A1D1W4V2"/>
<protein>
    <submittedName>
        <fullName evidence="1">Uncharacterized protein</fullName>
    </submittedName>
</protein>